<protein>
    <submittedName>
        <fullName evidence="2">Uncharacterized protein</fullName>
    </submittedName>
</protein>
<keyword evidence="3" id="KW-1185">Reference proteome</keyword>
<sequence>MDWILLIIAALCLFVAGANAGALLHRPSGHSFAGMMFGLLGAAIAATAYFA</sequence>
<feature type="transmembrane region" description="Helical" evidence="1">
    <location>
        <begin position="30"/>
        <end position="50"/>
    </location>
</feature>
<gene>
    <name evidence="2" type="ORF">SAMN06295955_11595</name>
</gene>
<proteinExistence type="predicted"/>
<dbReference type="Proteomes" id="UP000198339">
    <property type="component" value="Unassembled WGS sequence"/>
</dbReference>
<keyword evidence="1" id="KW-0812">Transmembrane</keyword>
<evidence type="ECO:0000313" key="2">
    <source>
        <dbReference type="EMBL" id="SNT20133.1"/>
    </source>
</evidence>
<dbReference type="EMBL" id="FZPA01000015">
    <property type="protein sequence ID" value="SNT20133.1"/>
    <property type="molecule type" value="Genomic_DNA"/>
</dbReference>
<dbReference type="RefSeq" id="WP_170935616.1">
    <property type="nucleotide sequence ID" value="NZ_FZPA01000015.1"/>
</dbReference>
<reference evidence="2 3" key="1">
    <citation type="submission" date="2017-06" db="EMBL/GenBank/DDBJ databases">
        <authorList>
            <person name="Kim H.J."/>
            <person name="Triplett B.A."/>
        </authorList>
    </citation>
    <scope>NUCLEOTIDE SEQUENCE [LARGE SCALE GENOMIC DNA]</scope>
    <source>
        <strain evidence="2 3">DS15</strain>
    </source>
</reference>
<evidence type="ECO:0000256" key="1">
    <source>
        <dbReference type="SAM" id="Phobius"/>
    </source>
</evidence>
<dbReference type="AlphaFoldDB" id="A0A239KRA3"/>
<evidence type="ECO:0000313" key="3">
    <source>
        <dbReference type="Proteomes" id="UP000198339"/>
    </source>
</evidence>
<keyword evidence="1" id="KW-0472">Membrane</keyword>
<keyword evidence="1" id="KW-1133">Transmembrane helix</keyword>
<accession>A0A239KRA3</accession>
<name>A0A239KRA3_9SPHN</name>
<organism evidence="2 3">
    <name type="scientific">Sphingopyxis indica</name>
    <dbReference type="NCBI Taxonomy" id="436663"/>
    <lineage>
        <taxon>Bacteria</taxon>
        <taxon>Pseudomonadati</taxon>
        <taxon>Pseudomonadota</taxon>
        <taxon>Alphaproteobacteria</taxon>
        <taxon>Sphingomonadales</taxon>
        <taxon>Sphingomonadaceae</taxon>
        <taxon>Sphingopyxis</taxon>
    </lineage>
</organism>